<dbReference type="Proteomes" id="UP000298652">
    <property type="component" value="Chromosome 2"/>
</dbReference>
<name>A0A4U6W1Q3_SETVI</name>
<dbReference type="Gramene" id="TKW36231">
    <property type="protein sequence ID" value="TKW36231"/>
    <property type="gene ID" value="SEVIR_2G426850v2"/>
</dbReference>
<organism evidence="1 2">
    <name type="scientific">Setaria viridis</name>
    <name type="common">Green bristlegrass</name>
    <name type="synonym">Setaria italica subsp. viridis</name>
    <dbReference type="NCBI Taxonomy" id="4556"/>
    <lineage>
        <taxon>Eukaryota</taxon>
        <taxon>Viridiplantae</taxon>
        <taxon>Streptophyta</taxon>
        <taxon>Embryophyta</taxon>
        <taxon>Tracheophyta</taxon>
        <taxon>Spermatophyta</taxon>
        <taxon>Magnoliopsida</taxon>
        <taxon>Liliopsida</taxon>
        <taxon>Poales</taxon>
        <taxon>Poaceae</taxon>
        <taxon>PACMAD clade</taxon>
        <taxon>Panicoideae</taxon>
        <taxon>Panicodae</taxon>
        <taxon>Paniceae</taxon>
        <taxon>Cenchrinae</taxon>
        <taxon>Setaria</taxon>
    </lineage>
</organism>
<protein>
    <submittedName>
        <fullName evidence="1">Uncharacterized protein</fullName>
    </submittedName>
</protein>
<dbReference type="EMBL" id="CM016553">
    <property type="protein sequence ID" value="TKW36231.1"/>
    <property type="molecule type" value="Genomic_DNA"/>
</dbReference>
<dbReference type="AlphaFoldDB" id="A0A4U6W1Q3"/>
<evidence type="ECO:0000313" key="1">
    <source>
        <dbReference type="EMBL" id="TKW36231.1"/>
    </source>
</evidence>
<accession>A0A4U6W1Q3</accession>
<sequence length="57" mass="6439">MCICSASCWPSATCPHTVWWSGRAAQASSRWCLTRRVRRCDPVMRKVENLAATRRAG</sequence>
<reference evidence="1" key="1">
    <citation type="submission" date="2019-03" db="EMBL/GenBank/DDBJ databases">
        <title>WGS assembly of Setaria viridis.</title>
        <authorList>
            <person name="Huang P."/>
            <person name="Jenkins J."/>
            <person name="Grimwood J."/>
            <person name="Barry K."/>
            <person name="Healey A."/>
            <person name="Mamidi S."/>
            <person name="Sreedasyam A."/>
            <person name="Shu S."/>
            <person name="Feldman M."/>
            <person name="Wu J."/>
            <person name="Yu Y."/>
            <person name="Chen C."/>
            <person name="Johnson J."/>
            <person name="Rokhsar D."/>
            <person name="Baxter I."/>
            <person name="Schmutz J."/>
            <person name="Brutnell T."/>
            <person name="Kellogg E."/>
        </authorList>
    </citation>
    <scope>NUCLEOTIDE SEQUENCE [LARGE SCALE GENOMIC DNA]</scope>
</reference>
<evidence type="ECO:0000313" key="2">
    <source>
        <dbReference type="Proteomes" id="UP000298652"/>
    </source>
</evidence>
<keyword evidence="2" id="KW-1185">Reference proteome</keyword>
<proteinExistence type="predicted"/>
<gene>
    <name evidence="1" type="ORF">SEVIR_2G426850v2</name>
</gene>